<dbReference type="OrthoDB" id="1410277at2759"/>
<reference evidence="3" key="1">
    <citation type="journal article" date="2017" name="Front. Plant Sci.">
        <title>Climate Clever Clovers: New Paradigm to Reduce the Environmental Footprint of Ruminants by Breeding Low Methanogenic Forages Utilizing Haplotype Variation.</title>
        <authorList>
            <person name="Kaur P."/>
            <person name="Appels R."/>
            <person name="Bayer P.E."/>
            <person name="Keeble-Gagnere G."/>
            <person name="Wang J."/>
            <person name="Hirakawa H."/>
            <person name="Shirasawa K."/>
            <person name="Vercoe P."/>
            <person name="Stefanova K."/>
            <person name="Durmic Z."/>
            <person name="Nichols P."/>
            <person name="Revell C."/>
            <person name="Isobe S.N."/>
            <person name="Edwards D."/>
            <person name="Erskine W."/>
        </authorList>
    </citation>
    <scope>NUCLEOTIDE SEQUENCE [LARGE SCALE GENOMIC DNA]</scope>
    <source>
        <strain evidence="3">cv. Daliak</strain>
    </source>
</reference>
<dbReference type="AlphaFoldDB" id="A0A2Z6LZ15"/>
<dbReference type="Pfam" id="PF00646">
    <property type="entry name" value="F-box"/>
    <property type="match status" value="1"/>
</dbReference>
<evidence type="ECO:0000259" key="1">
    <source>
        <dbReference type="SMART" id="SM00256"/>
    </source>
</evidence>
<dbReference type="PANTHER" id="PTHR44259">
    <property type="entry name" value="OS07G0183000 PROTEIN-RELATED"/>
    <property type="match status" value="1"/>
</dbReference>
<evidence type="ECO:0000313" key="2">
    <source>
        <dbReference type="EMBL" id="GAU24931.1"/>
    </source>
</evidence>
<protein>
    <recommendedName>
        <fullName evidence="1">F-box domain-containing protein</fullName>
    </recommendedName>
</protein>
<dbReference type="Proteomes" id="UP000242715">
    <property type="component" value="Unassembled WGS sequence"/>
</dbReference>
<dbReference type="Gene3D" id="1.20.1280.50">
    <property type="match status" value="1"/>
</dbReference>
<dbReference type="InterPro" id="IPR001810">
    <property type="entry name" value="F-box_dom"/>
</dbReference>
<name>A0A2Z6LZ15_TRISU</name>
<dbReference type="SUPFAM" id="SSF81383">
    <property type="entry name" value="F-box domain"/>
    <property type="match status" value="1"/>
</dbReference>
<dbReference type="InterPro" id="IPR036047">
    <property type="entry name" value="F-box-like_dom_sf"/>
</dbReference>
<accession>A0A2Z6LZ15</accession>
<dbReference type="Pfam" id="PF03478">
    <property type="entry name" value="Beta-prop_KIB1-4"/>
    <property type="match status" value="1"/>
</dbReference>
<dbReference type="InterPro" id="IPR050942">
    <property type="entry name" value="F-box_BR-signaling"/>
</dbReference>
<feature type="domain" description="F-box" evidence="1">
    <location>
        <begin position="10"/>
        <end position="51"/>
    </location>
</feature>
<evidence type="ECO:0000313" key="3">
    <source>
        <dbReference type="Proteomes" id="UP000242715"/>
    </source>
</evidence>
<proteinExistence type="predicted"/>
<dbReference type="PANTHER" id="PTHR44259:SF114">
    <property type="entry name" value="OS06G0707300 PROTEIN"/>
    <property type="match status" value="1"/>
</dbReference>
<dbReference type="EMBL" id="DF973299">
    <property type="protein sequence ID" value="GAU24931.1"/>
    <property type="molecule type" value="Genomic_DNA"/>
</dbReference>
<organism evidence="2 3">
    <name type="scientific">Trifolium subterraneum</name>
    <name type="common">Subterranean clover</name>
    <dbReference type="NCBI Taxonomy" id="3900"/>
    <lineage>
        <taxon>Eukaryota</taxon>
        <taxon>Viridiplantae</taxon>
        <taxon>Streptophyta</taxon>
        <taxon>Embryophyta</taxon>
        <taxon>Tracheophyta</taxon>
        <taxon>Spermatophyta</taxon>
        <taxon>Magnoliopsida</taxon>
        <taxon>eudicotyledons</taxon>
        <taxon>Gunneridae</taxon>
        <taxon>Pentapetalae</taxon>
        <taxon>rosids</taxon>
        <taxon>fabids</taxon>
        <taxon>Fabales</taxon>
        <taxon>Fabaceae</taxon>
        <taxon>Papilionoideae</taxon>
        <taxon>50 kb inversion clade</taxon>
        <taxon>NPAAA clade</taxon>
        <taxon>Hologalegina</taxon>
        <taxon>IRL clade</taxon>
        <taxon>Trifolieae</taxon>
        <taxon>Trifolium</taxon>
    </lineage>
</organism>
<sequence length="359" mass="41304">MEMGVDWSDLPQEIIESISKKLTIYVDYLRFRCVCRSWNSSVPKTPLHLPPQLPWLMISHNSFFDLSTNKIHHLNLPMPSGPTRICGSSHGWLVILKQTSELTLLNPITGATLSLPSLQTFPELVTRVFDYRHNNLYLIKVVLSASPSLSDDDFFAFAILNRRNFAFCKKGYDSWVLLDVIENQTWIDAIYNNGSFYVTSMSGGTFAVCDVEGPRISFIQKKTSKYDDNYISYALFDGEDMFLVHRYVTEEEEPQDLEPYPDMLTEMFWIYKMNWNVLEWEEIQTLGEHSVFIGKNSSLYFSAADFVGCRPNCIYFTDDAGKHDFGIYNVSSKRIDPLPCYPHKSNCGFGYPVWVTPNP</sequence>
<dbReference type="SMART" id="SM00256">
    <property type="entry name" value="FBOX"/>
    <property type="match status" value="1"/>
</dbReference>
<gene>
    <name evidence="2" type="ORF">TSUD_311660</name>
</gene>
<dbReference type="InterPro" id="IPR005174">
    <property type="entry name" value="KIB1-4_b-propeller"/>
</dbReference>
<keyword evidence="3" id="KW-1185">Reference proteome</keyword>